<reference evidence="1 2" key="1">
    <citation type="submission" date="2016-10" db="EMBL/GenBank/DDBJ databases">
        <authorList>
            <person name="de Groot N.N."/>
        </authorList>
    </citation>
    <scope>NUCLEOTIDE SEQUENCE [LARGE SCALE GENOMIC DNA]</scope>
    <source>
        <strain evidence="1 2">L 420-91</strain>
    </source>
</reference>
<gene>
    <name evidence="1" type="ORF">SAMN04489735_10469</name>
</gene>
<dbReference type="EMBL" id="FNDE01000046">
    <property type="protein sequence ID" value="SDH71296.1"/>
    <property type="molecule type" value="Genomic_DNA"/>
</dbReference>
<protein>
    <submittedName>
        <fullName evidence="1">Self-protective colicin-like immunity</fullName>
    </submittedName>
</protein>
<dbReference type="RefSeq" id="WP_057898655.1">
    <property type="nucleotide sequence ID" value="NZ_FNDE01000046.1"/>
</dbReference>
<dbReference type="AlphaFoldDB" id="A0A1G8EN34"/>
<sequence>MNEEMKKLIQKYLNNEIDIESFSYDFPSLVYDWKHDDVPEEIVDAVGDISEACCNYEPNDDIRAEDEMYLNEKQVRKITEEKYNLILNLGKK</sequence>
<dbReference type="Proteomes" id="UP000198956">
    <property type="component" value="Unassembled WGS sequence"/>
</dbReference>
<dbReference type="OrthoDB" id="2695630at2"/>
<organism evidence="1 2">
    <name type="scientific">Aneurinibacillus thermoaerophilus</name>
    <dbReference type="NCBI Taxonomy" id="143495"/>
    <lineage>
        <taxon>Bacteria</taxon>
        <taxon>Bacillati</taxon>
        <taxon>Bacillota</taxon>
        <taxon>Bacilli</taxon>
        <taxon>Bacillales</taxon>
        <taxon>Paenibacillaceae</taxon>
        <taxon>Aneurinibacillus group</taxon>
        <taxon>Aneurinibacillus</taxon>
    </lineage>
</organism>
<evidence type="ECO:0000313" key="1">
    <source>
        <dbReference type="EMBL" id="SDH71296.1"/>
    </source>
</evidence>
<evidence type="ECO:0000313" key="2">
    <source>
        <dbReference type="Proteomes" id="UP000198956"/>
    </source>
</evidence>
<proteinExistence type="predicted"/>
<accession>A0A1G8EN34</accession>
<name>A0A1G8EN34_ANETH</name>